<dbReference type="OMA" id="TTHCIKV"/>
<evidence type="ECO:0000256" key="3">
    <source>
        <dbReference type="ARBA" id="ARBA00022574"/>
    </source>
</evidence>
<keyword evidence="4 11" id="KW-0132">Cell division</keyword>
<dbReference type="InterPro" id="IPR020472">
    <property type="entry name" value="WD40_PAC1"/>
</dbReference>
<dbReference type="PANTHER" id="PTHR22847">
    <property type="entry name" value="WD40 REPEAT PROTEIN"/>
    <property type="match status" value="1"/>
</dbReference>
<comment type="subunit">
    <text evidence="11">Self-associates. Interacts with NDL1 and dynein.</text>
</comment>
<dbReference type="Gene3D" id="2.130.10.10">
    <property type="entry name" value="YVTN repeat-like/Quinoprotein amine dehydrogenase"/>
    <property type="match status" value="3"/>
</dbReference>
<dbReference type="GO" id="GO:0005874">
    <property type="term" value="C:microtubule"/>
    <property type="evidence" value="ECO:0007669"/>
    <property type="project" value="UniProtKB-KW"/>
</dbReference>
<dbReference type="PROSITE" id="PS50082">
    <property type="entry name" value="WD_REPEATS_2"/>
    <property type="match status" value="4"/>
</dbReference>
<dbReference type="GO" id="GO:0000132">
    <property type="term" value="P:establishment of mitotic spindle orientation"/>
    <property type="evidence" value="ECO:0007669"/>
    <property type="project" value="UniProtKB-UniRule"/>
</dbReference>
<dbReference type="SUPFAM" id="SSF109925">
    <property type="entry name" value="Lissencephaly-1 protein (Lis-1, PAF-AH alpha) N-terminal domain"/>
    <property type="match status" value="1"/>
</dbReference>
<dbReference type="SMART" id="SM00320">
    <property type="entry name" value="WD40"/>
    <property type="match status" value="7"/>
</dbReference>
<dbReference type="GO" id="GO:0070840">
    <property type="term" value="F:dynein complex binding"/>
    <property type="evidence" value="ECO:0007669"/>
    <property type="project" value="UniProtKB-UniRule"/>
</dbReference>
<dbReference type="STRING" id="559304.G8YI72"/>
<dbReference type="Gene3D" id="1.20.960.30">
    <property type="match status" value="1"/>
</dbReference>
<dbReference type="Proteomes" id="UP000005222">
    <property type="component" value="Chromosome H"/>
</dbReference>
<keyword evidence="9 11" id="KW-0206">Cytoskeleton</keyword>
<dbReference type="AlphaFoldDB" id="G8YI72"/>
<dbReference type="PIRSF" id="PIRSF037647">
    <property type="entry name" value="Dynein_regulator_Lis1"/>
    <property type="match status" value="1"/>
</dbReference>
<dbReference type="HOGENOM" id="CLU_000288_57_15_1"/>
<proteinExistence type="inferred from homology"/>
<dbReference type="EMBL" id="FO082053">
    <property type="protein sequence ID" value="CCE80359.1"/>
    <property type="molecule type" value="Genomic_DNA"/>
</dbReference>
<accession>G8YI72</accession>
<evidence type="ECO:0000256" key="7">
    <source>
        <dbReference type="ARBA" id="ARBA00022776"/>
    </source>
</evidence>
<dbReference type="GO" id="GO:0048188">
    <property type="term" value="C:Set1C/COMPASS complex"/>
    <property type="evidence" value="ECO:0007669"/>
    <property type="project" value="TreeGrafter"/>
</dbReference>
<evidence type="ECO:0000256" key="9">
    <source>
        <dbReference type="ARBA" id="ARBA00023212"/>
    </source>
</evidence>
<reference evidence="15" key="2">
    <citation type="journal article" date="2012" name="G3 (Bethesda)">
        <title>Pichia sorbitophila, an interspecies yeast hybrid reveals early steps of genome resolution following polyploidization.</title>
        <authorList>
            <person name="Leh Louis V."/>
            <person name="Despons L."/>
            <person name="Friedrich A."/>
            <person name="Martin T."/>
            <person name="Durrens P."/>
            <person name="Casaregola S."/>
            <person name="Neuveglise C."/>
            <person name="Fairhead C."/>
            <person name="Marck C."/>
            <person name="Cruz J.A."/>
            <person name="Straub M.L."/>
            <person name="Kugler V."/>
            <person name="Sacerdot C."/>
            <person name="Uzunov Z."/>
            <person name="Thierry A."/>
            <person name="Weiss S."/>
            <person name="Bleykasten C."/>
            <person name="De Montigny J."/>
            <person name="Jacques N."/>
            <person name="Jung P."/>
            <person name="Lemaire M."/>
            <person name="Mallet S."/>
            <person name="Morel G."/>
            <person name="Richard G.F."/>
            <person name="Sarkar A."/>
            <person name="Savel G."/>
            <person name="Schacherer J."/>
            <person name="Seret M.L."/>
            <person name="Talla E."/>
            <person name="Samson G."/>
            <person name="Jubin C."/>
            <person name="Poulain J."/>
            <person name="Vacherie B."/>
            <person name="Barbe V."/>
            <person name="Pelletier E."/>
            <person name="Sherman D.J."/>
            <person name="Westhof E."/>
            <person name="Weissenbach J."/>
            <person name="Baret P.V."/>
            <person name="Wincker P."/>
            <person name="Gaillardin C."/>
            <person name="Dujon B."/>
            <person name="Souciet J.L."/>
        </authorList>
    </citation>
    <scope>NUCLEOTIDE SEQUENCE [LARGE SCALE GENOMIC DNA]</scope>
    <source>
        <strain evidence="15">ATCC MYA-4447 / BCRC 22081 / CBS 7064 / NBRC 10061 / NRRL Y-12695</strain>
    </source>
</reference>
<dbReference type="InterPro" id="IPR019775">
    <property type="entry name" value="WD40_repeat_CS"/>
</dbReference>
<dbReference type="InterPro" id="IPR015943">
    <property type="entry name" value="WD40/YVTN_repeat-like_dom_sf"/>
</dbReference>
<keyword evidence="5 11" id="KW-0493">Microtubule</keyword>
<dbReference type="PRINTS" id="PR00320">
    <property type="entry name" value="GPROTEINBRPT"/>
</dbReference>
<keyword evidence="3 12" id="KW-0853">WD repeat</keyword>
<feature type="repeat" description="WD" evidence="12">
    <location>
        <begin position="509"/>
        <end position="523"/>
    </location>
</feature>
<dbReference type="OrthoDB" id="10264588at2759"/>
<evidence type="ECO:0000256" key="8">
    <source>
        <dbReference type="ARBA" id="ARBA00023054"/>
    </source>
</evidence>
<dbReference type="GO" id="GO:0005737">
    <property type="term" value="C:cytoplasm"/>
    <property type="evidence" value="ECO:0007669"/>
    <property type="project" value="UniProtKB-UniRule"/>
</dbReference>
<feature type="repeat" description="WD" evidence="12">
    <location>
        <begin position="414"/>
        <end position="455"/>
    </location>
</feature>
<evidence type="ECO:0000256" key="4">
    <source>
        <dbReference type="ARBA" id="ARBA00022618"/>
    </source>
</evidence>
<evidence type="ECO:0000256" key="5">
    <source>
        <dbReference type="ARBA" id="ARBA00022701"/>
    </source>
</evidence>
<dbReference type="GO" id="GO:0005875">
    <property type="term" value="C:microtubule associated complex"/>
    <property type="evidence" value="ECO:0007669"/>
    <property type="project" value="UniProtKB-UniRule"/>
</dbReference>
<dbReference type="Proteomes" id="UP000005222">
    <property type="component" value="Chromosome G"/>
</dbReference>
<dbReference type="Pfam" id="PF00400">
    <property type="entry name" value="WD40"/>
    <property type="match status" value="5"/>
</dbReference>
<gene>
    <name evidence="14" type="primary">Piso0_003475</name>
    <name evidence="11" type="synonym">LIS1</name>
    <name evidence="11" type="synonym">PAC1</name>
    <name evidence="13" type="ORF">GNLVRS01_PISO0G13140g</name>
    <name evidence="14" type="ORF">GNLVRS01_PISO0H13141g</name>
</gene>
<dbReference type="SUPFAM" id="SSF50978">
    <property type="entry name" value="WD40 repeat-like"/>
    <property type="match status" value="1"/>
</dbReference>
<sequence length="523" mass="59631">MEQTQILSGRQQEELHKAILQYLENILKDDDSQILAKLRKKFDIPSDKQDEEVIPNYLEKKWSTVLRLQKRVYELQKELNNLRSIFDSQGSNVWNGSSANKSRADWLPHLNMKTFMTKSDQLIQCVAIHPVLPIIMAGCSDGSLIIWNLSNDEQSIPDKIIKAHTRPITKISWSKYPVDLQDNYTKNEPVARHYICASASSDLTIKIWEGGNFKQLRTLTGHEHTISSLCFSASKPGILYSVSRDMSTKVWNLSNGFCVKTFVGHSEWVRDIDSISRNEALLPYNEPPSSGLGDFLLTCSNDQSIRLSHAESGTGLALLIGHTHVIECVKFLPQHSNHFIDNYLKENTSLFTNLSLDIINDTRYEKELGYKYCISGGRDNSIKLWLLPLPVLRAQRHPLPSQINNSHGWLVAELNGHKSWVKSLAVHPNGRFVFSCSDDKEIRIWDLQTLPKYESVRCTEVLKGHEGFVTDISFAGYDRSTINVPVDHDGSDYDYTKQLEYLEKKIRCLFISGAMDSTVRLWS</sequence>
<evidence type="ECO:0000313" key="13">
    <source>
        <dbReference type="EMBL" id="CCE80359.1"/>
    </source>
</evidence>
<dbReference type="InParanoid" id="G8YI72"/>
<dbReference type="InterPro" id="IPR001680">
    <property type="entry name" value="WD40_rpt"/>
</dbReference>
<keyword evidence="10 11" id="KW-0131">Cell cycle</keyword>
<evidence type="ECO:0000256" key="12">
    <source>
        <dbReference type="PROSITE-ProRule" id="PRU00221"/>
    </source>
</evidence>
<reference evidence="14" key="1">
    <citation type="submission" date="2011-10" db="EMBL/GenBank/DDBJ databases">
        <authorList>
            <person name="Genoscope - CEA"/>
        </authorList>
    </citation>
    <scope>NUCLEOTIDE SEQUENCE</scope>
</reference>
<keyword evidence="15" id="KW-1185">Reference proteome</keyword>
<dbReference type="InterPro" id="IPR036322">
    <property type="entry name" value="WD40_repeat_dom_sf"/>
</dbReference>
<feature type="repeat" description="WD" evidence="12">
    <location>
        <begin position="219"/>
        <end position="261"/>
    </location>
</feature>
<protein>
    <recommendedName>
        <fullName evidence="11">Nuclear distribution protein PAC1</fullName>
    </recommendedName>
    <alternativeName>
        <fullName evidence="11">Lissencephaly-1 homolog</fullName>
        <shortName evidence="11">LIS-1</shortName>
    </alternativeName>
    <alternativeName>
        <fullName evidence="11">nudF homolog</fullName>
    </alternativeName>
</protein>
<keyword evidence="1 11" id="KW-0813">Transport</keyword>
<dbReference type="EMBL" id="FO082052">
    <property type="protein sequence ID" value="CCE81124.1"/>
    <property type="molecule type" value="Genomic_DNA"/>
</dbReference>
<keyword evidence="6" id="KW-0677">Repeat</keyword>
<dbReference type="InterPro" id="IPR017252">
    <property type="entry name" value="Dynein_regulator_LIS1"/>
</dbReference>
<evidence type="ECO:0000256" key="6">
    <source>
        <dbReference type="ARBA" id="ARBA00022737"/>
    </source>
</evidence>
<dbReference type="GO" id="GO:0042393">
    <property type="term" value="F:histone binding"/>
    <property type="evidence" value="ECO:0007669"/>
    <property type="project" value="TreeGrafter"/>
</dbReference>
<keyword evidence="2 11" id="KW-0963">Cytoplasm</keyword>
<comment type="subcellular location">
    <subcellularLocation>
        <location evidence="11">Cytoplasm</location>
        <location evidence="11">Cytoskeleton</location>
    </subcellularLocation>
    <subcellularLocation>
        <location evidence="11">Cytoplasm</location>
        <location evidence="11">Cytoskeleton</location>
        <location evidence="11">Spindle pole</location>
    </subcellularLocation>
    <text evidence="11">Localizes to the plus ends of microtubules and the mitotic spindle poles.</text>
</comment>
<comment type="similarity">
    <text evidence="11">Belongs to the WD repeat LIS1/nudF family.</text>
</comment>
<dbReference type="PANTHER" id="PTHR22847:SF637">
    <property type="entry name" value="WD REPEAT DOMAIN 5B"/>
    <property type="match status" value="1"/>
</dbReference>
<dbReference type="GO" id="GO:0051301">
    <property type="term" value="P:cell division"/>
    <property type="evidence" value="ECO:0007669"/>
    <property type="project" value="UniProtKB-KW"/>
</dbReference>
<evidence type="ECO:0000256" key="11">
    <source>
        <dbReference type="HAMAP-Rule" id="MF_03141"/>
    </source>
</evidence>
<organism evidence="14 15">
    <name type="scientific">Pichia sorbitophila (strain ATCC MYA-4447 / BCRC 22081 / CBS 7064 / NBRC 10061 / NRRL Y-12695)</name>
    <name type="common">Hybrid yeast</name>
    <dbReference type="NCBI Taxonomy" id="559304"/>
    <lineage>
        <taxon>Eukaryota</taxon>
        <taxon>Fungi</taxon>
        <taxon>Dikarya</taxon>
        <taxon>Ascomycota</taxon>
        <taxon>Saccharomycotina</taxon>
        <taxon>Pichiomycetes</taxon>
        <taxon>Debaryomycetaceae</taxon>
        <taxon>Millerozyma</taxon>
    </lineage>
</organism>
<name>G8YI72_PICSO</name>
<dbReference type="FunCoup" id="G8YI72">
    <property type="interactions" value="111"/>
</dbReference>
<evidence type="ECO:0000313" key="15">
    <source>
        <dbReference type="Proteomes" id="UP000005222"/>
    </source>
</evidence>
<dbReference type="GO" id="GO:0000922">
    <property type="term" value="C:spindle pole"/>
    <property type="evidence" value="ECO:0007669"/>
    <property type="project" value="UniProtKB-SubCell"/>
</dbReference>
<evidence type="ECO:0000256" key="2">
    <source>
        <dbReference type="ARBA" id="ARBA00022490"/>
    </source>
</evidence>
<comment type="function">
    <text evidence="11">Positively regulates the activity of the minus-end directed microtubule motor protein dynein. Plays a central role in positioning the mitotic spindle at the bud neck during cell division. Targets cytoplasmic dynein to microtubule plus ends, thereby promoting dynein-mediated microtubule sliding along the bud cortex and consequently the movement of the mitotic spindle to the bud neck.</text>
</comment>
<dbReference type="GO" id="GO:0051012">
    <property type="term" value="P:microtubule sliding"/>
    <property type="evidence" value="ECO:0007669"/>
    <property type="project" value="UniProtKB-UniRule"/>
</dbReference>
<dbReference type="HAMAP" id="MF_03141">
    <property type="entry name" value="lis1"/>
    <property type="match status" value="1"/>
</dbReference>
<evidence type="ECO:0000313" key="14">
    <source>
        <dbReference type="EMBL" id="CCE81124.1"/>
    </source>
</evidence>
<dbReference type="InterPro" id="IPR037190">
    <property type="entry name" value="LIS1_N"/>
</dbReference>
<keyword evidence="7 11" id="KW-0498">Mitosis</keyword>
<dbReference type="eggNOG" id="KOG0295">
    <property type="taxonomic scope" value="Eukaryota"/>
</dbReference>
<keyword evidence="8 11" id="KW-0175">Coiled coil</keyword>
<dbReference type="CDD" id="cd00200">
    <property type="entry name" value="WD40"/>
    <property type="match status" value="1"/>
</dbReference>
<feature type="repeat" description="WD" evidence="12">
    <location>
        <begin position="116"/>
        <end position="157"/>
    </location>
</feature>
<evidence type="ECO:0000256" key="10">
    <source>
        <dbReference type="ARBA" id="ARBA00023306"/>
    </source>
</evidence>
<evidence type="ECO:0000256" key="1">
    <source>
        <dbReference type="ARBA" id="ARBA00022448"/>
    </source>
</evidence>
<dbReference type="PROSITE" id="PS50294">
    <property type="entry name" value="WD_REPEATS_REGION"/>
    <property type="match status" value="2"/>
</dbReference>
<dbReference type="PROSITE" id="PS00678">
    <property type="entry name" value="WD_REPEATS_1"/>
    <property type="match status" value="3"/>
</dbReference>